<protein>
    <submittedName>
        <fullName evidence="2">Glycosyltransferase</fullName>
        <ecNumber evidence="2">2.4.-.-</ecNumber>
    </submittedName>
</protein>
<keyword evidence="3" id="KW-1185">Reference proteome</keyword>
<gene>
    <name evidence="2" type="ORF">ABDJ40_15575</name>
</gene>
<keyword evidence="2" id="KW-0808">Transferase</keyword>
<dbReference type="InterPro" id="IPR028098">
    <property type="entry name" value="Glyco_trans_4-like_N"/>
</dbReference>
<dbReference type="PANTHER" id="PTHR45947:SF3">
    <property type="entry name" value="SULFOQUINOVOSYL TRANSFERASE SQD2"/>
    <property type="match status" value="1"/>
</dbReference>
<dbReference type="Pfam" id="PF13439">
    <property type="entry name" value="Glyco_transf_4"/>
    <property type="match status" value="1"/>
</dbReference>
<accession>A0ABV0GGL3</accession>
<dbReference type="Pfam" id="PF13692">
    <property type="entry name" value="Glyco_trans_1_4"/>
    <property type="match status" value="1"/>
</dbReference>
<dbReference type="SUPFAM" id="SSF53756">
    <property type="entry name" value="UDP-Glycosyltransferase/glycogen phosphorylase"/>
    <property type="match status" value="1"/>
</dbReference>
<keyword evidence="2" id="KW-0328">Glycosyltransferase</keyword>
<dbReference type="EC" id="2.4.-.-" evidence="2"/>
<name>A0ABV0GGL3_9BURK</name>
<dbReference type="PANTHER" id="PTHR45947">
    <property type="entry name" value="SULFOQUINOVOSYL TRANSFERASE SQD2"/>
    <property type="match status" value="1"/>
</dbReference>
<dbReference type="Proteomes" id="UP001462640">
    <property type="component" value="Unassembled WGS sequence"/>
</dbReference>
<evidence type="ECO:0000313" key="2">
    <source>
        <dbReference type="EMBL" id="MEO3714185.1"/>
    </source>
</evidence>
<dbReference type="GO" id="GO:0016757">
    <property type="term" value="F:glycosyltransferase activity"/>
    <property type="evidence" value="ECO:0007669"/>
    <property type="project" value="UniProtKB-KW"/>
</dbReference>
<sequence>MLDTTMFWSSNPTGGVRRVISAKRQQLLDAGWRHSLLVPEGQGAGLLACGGLSLPRSGGYRFVVDRRRAVALMKQAQPDLIEAADPYVLGWASLEASQQLGVPAVAFCHSHLPALLERWAGQLGGRRAGAWARERAQRYLVRLYGGFDLVLAPSRSLEHQLRLCGLDQVQYQPLGVDCSTFRPAARKGGWARWLKRELGLPPGTRLLLYCGRFAPEKRLPLLARAVRALGTGHVLLCVGAGPCAPSGPQVRLLPPVADPSGLARIMASCDAFVHAGDQETFGLAALEAMACRTPVVLSSRAGLGELGADVALAVDSASPADWAAAMRQALDDPEALRLDLALCRARTLDWSRVSGLMMRRYAALMNPAEALQRWVPQGLPSGQSDSVAAYSFRRL</sequence>
<dbReference type="Gene3D" id="3.40.50.2000">
    <property type="entry name" value="Glycogen Phosphorylase B"/>
    <property type="match status" value="2"/>
</dbReference>
<feature type="domain" description="Glycosyltransferase subfamily 4-like N-terminal" evidence="1">
    <location>
        <begin position="14"/>
        <end position="179"/>
    </location>
</feature>
<reference evidence="2 3" key="1">
    <citation type="submission" date="2024-05" db="EMBL/GenBank/DDBJ databases">
        <title>Roseateles sp. 2.12 16S ribosomal RNA gene Genome sequencing and assembly.</title>
        <authorList>
            <person name="Woo H."/>
        </authorList>
    </citation>
    <scope>NUCLEOTIDE SEQUENCE [LARGE SCALE GENOMIC DNA]</scope>
    <source>
        <strain evidence="2 3">2.12</strain>
    </source>
</reference>
<evidence type="ECO:0000313" key="3">
    <source>
        <dbReference type="Proteomes" id="UP001462640"/>
    </source>
</evidence>
<dbReference type="EMBL" id="JBDPZC010000007">
    <property type="protein sequence ID" value="MEO3714185.1"/>
    <property type="molecule type" value="Genomic_DNA"/>
</dbReference>
<dbReference type="InterPro" id="IPR050194">
    <property type="entry name" value="Glycosyltransferase_grp1"/>
</dbReference>
<proteinExistence type="predicted"/>
<comment type="caution">
    <text evidence="2">The sequence shown here is derived from an EMBL/GenBank/DDBJ whole genome shotgun (WGS) entry which is preliminary data.</text>
</comment>
<evidence type="ECO:0000259" key="1">
    <source>
        <dbReference type="Pfam" id="PF13439"/>
    </source>
</evidence>
<organism evidence="2 3">
    <name type="scientific">Roseateles flavus</name>
    <dbReference type="NCBI Taxonomy" id="3149041"/>
    <lineage>
        <taxon>Bacteria</taxon>
        <taxon>Pseudomonadati</taxon>
        <taxon>Pseudomonadota</taxon>
        <taxon>Betaproteobacteria</taxon>
        <taxon>Burkholderiales</taxon>
        <taxon>Sphaerotilaceae</taxon>
        <taxon>Roseateles</taxon>
    </lineage>
</organism>